<evidence type="ECO:0000313" key="2">
    <source>
        <dbReference type="EMBL" id="BDU50800.1"/>
    </source>
</evidence>
<dbReference type="SUPFAM" id="SSF52091">
    <property type="entry name" value="SpoIIaa-like"/>
    <property type="match status" value="1"/>
</dbReference>
<evidence type="ECO:0000259" key="1">
    <source>
        <dbReference type="PROSITE" id="PS50801"/>
    </source>
</evidence>
<dbReference type="InterPro" id="IPR036513">
    <property type="entry name" value="STAS_dom_sf"/>
</dbReference>
<dbReference type="InterPro" id="IPR002645">
    <property type="entry name" value="STAS_dom"/>
</dbReference>
<reference evidence="2 3" key="1">
    <citation type="submission" date="2022-11" db="EMBL/GenBank/DDBJ databases">
        <title>Haliovirga abyssi gen. nov., sp. nov., a mesophilic fermentative bacterium isolated from the Iheya North hydrothermal field and the proposal of Haliovirgaceae fam. nov.</title>
        <authorList>
            <person name="Miyazaki U."/>
            <person name="Tame A."/>
            <person name="Miyazaki J."/>
            <person name="Takai K."/>
            <person name="Sawayama S."/>
            <person name="Kitajima M."/>
            <person name="Okamoto A."/>
            <person name="Nakagawa S."/>
        </authorList>
    </citation>
    <scope>NUCLEOTIDE SEQUENCE [LARGE SCALE GENOMIC DNA]</scope>
    <source>
        <strain evidence="2 3">IC12</strain>
    </source>
</reference>
<evidence type="ECO:0000313" key="3">
    <source>
        <dbReference type="Proteomes" id="UP001321582"/>
    </source>
</evidence>
<dbReference type="Proteomes" id="UP001321582">
    <property type="component" value="Chromosome"/>
</dbReference>
<organism evidence="2 3">
    <name type="scientific">Haliovirga abyssi</name>
    <dbReference type="NCBI Taxonomy" id="2996794"/>
    <lineage>
        <taxon>Bacteria</taxon>
        <taxon>Fusobacteriati</taxon>
        <taxon>Fusobacteriota</taxon>
        <taxon>Fusobacteriia</taxon>
        <taxon>Fusobacteriales</taxon>
        <taxon>Haliovirgaceae</taxon>
        <taxon>Haliovirga</taxon>
    </lineage>
</organism>
<dbReference type="EMBL" id="AP027059">
    <property type="protein sequence ID" value="BDU50800.1"/>
    <property type="molecule type" value="Genomic_DNA"/>
</dbReference>
<proteinExistence type="predicted"/>
<dbReference type="KEGG" id="haby:HLVA_13690"/>
<keyword evidence="3" id="KW-1185">Reference proteome</keyword>
<dbReference type="AlphaFoldDB" id="A0AAU9DBX8"/>
<name>A0AAU9DBX8_9FUSO</name>
<gene>
    <name evidence="2" type="ORF">HLVA_13690</name>
</gene>
<feature type="domain" description="STAS" evidence="1">
    <location>
        <begin position="1"/>
        <end position="94"/>
    </location>
</feature>
<sequence>MINKIILQGDIQLFNIMEYEKKLKYNSLEKYTDILKIDMSNVGYIDLSGVLLFLKMKREYKKRGIKICLEKLNINILKLFKEVNLIDEFKIKNI</sequence>
<dbReference type="PROSITE" id="PS50801">
    <property type="entry name" value="STAS"/>
    <property type="match status" value="1"/>
</dbReference>
<dbReference type="Gene3D" id="3.30.750.24">
    <property type="entry name" value="STAS domain"/>
    <property type="match status" value="1"/>
</dbReference>
<protein>
    <recommendedName>
        <fullName evidence="1">STAS domain-containing protein</fullName>
    </recommendedName>
</protein>
<accession>A0AAU9DBX8</accession>
<dbReference type="RefSeq" id="WP_307903655.1">
    <property type="nucleotide sequence ID" value="NZ_AP027059.1"/>
</dbReference>
<dbReference type="Pfam" id="PF01740">
    <property type="entry name" value="STAS"/>
    <property type="match status" value="1"/>
</dbReference>